<name>A0ACB8S076_9AGAM</name>
<sequence length="132" mass="13901">MSSGRSSPTPGSPRSASPGIPTGAHLFHSPHELNRALSASAAGREWAVLVPAWSTVVGLLTYFTYYALAFYATPPFDDMSTISDSRALVPDGDWAATARATALPQPYDIPIGLVNRVLYDAPRESRAAGPAG</sequence>
<evidence type="ECO:0000313" key="1">
    <source>
        <dbReference type="EMBL" id="KAI0049208.1"/>
    </source>
</evidence>
<gene>
    <name evidence="1" type="ORF">FA95DRAFT_1557153</name>
</gene>
<keyword evidence="2" id="KW-1185">Reference proteome</keyword>
<accession>A0ACB8S076</accession>
<proteinExistence type="predicted"/>
<dbReference type="EMBL" id="MU275876">
    <property type="protein sequence ID" value="KAI0049208.1"/>
    <property type="molecule type" value="Genomic_DNA"/>
</dbReference>
<reference evidence="1" key="2">
    <citation type="journal article" date="2022" name="New Phytol.">
        <title>Evolutionary transition to the ectomycorrhizal habit in the genomes of a hyperdiverse lineage of mushroom-forming fungi.</title>
        <authorList>
            <person name="Looney B."/>
            <person name="Miyauchi S."/>
            <person name="Morin E."/>
            <person name="Drula E."/>
            <person name="Courty P.E."/>
            <person name="Kohler A."/>
            <person name="Kuo A."/>
            <person name="LaButti K."/>
            <person name="Pangilinan J."/>
            <person name="Lipzen A."/>
            <person name="Riley R."/>
            <person name="Andreopoulos W."/>
            <person name="He G."/>
            <person name="Johnson J."/>
            <person name="Nolan M."/>
            <person name="Tritt A."/>
            <person name="Barry K.W."/>
            <person name="Grigoriev I.V."/>
            <person name="Nagy L.G."/>
            <person name="Hibbett D."/>
            <person name="Henrissat B."/>
            <person name="Matheny P.B."/>
            <person name="Labbe J."/>
            <person name="Martin F.M."/>
        </authorList>
    </citation>
    <scope>NUCLEOTIDE SEQUENCE</scope>
    <source>
        <strain evidence="1">FP105234-sp</strain>
    </source>
</reference>
<evidence type="ECO:0000313" key="2">
    <source>
        <dbReference type="Proteomes" id="UP000814033"/>
    </source>
</evidence>
<reference evidence="1" key="1">
    <citation type="submission" date="2021-02" db="EMBL/GenBank/DDBJ databases">
        <authorList>
            <consortium name="DOE Joint Genome Institute"/>
            <person name="Ahrendt S."/>
            <person name="Looney B.P."/>
            <person name="Miyauchi S."/>
            <person name="Morin E."/>
            <person name="Drula E."/>
            <person name="Courty P.E."/>
            <person name="Chicoki N."/>
            <person name="Fauchery L."/>
            <person name="Kohler A."/>
            <person name="Kuo A."/>
            <person name="Labutti K."/>
            <person name="Pangilinan J."/>
            <person name="Lipzen A."/>
            <person name="Riley R."/>
            <person name="Andreopoulos W."/>
            <person name="He G."/>
            <person name="Johnson J."/>
            <person name="Barry K.W."/>
            <person name="Grigoriev I.V."/>
            <person name="Nagy L."/>
            <person name="Hibbett D."/>
            <person name="Henrissat B."/>
            <person name="Matheny P.B."/>
            <person name="Labbe J."/>
            <person name="Martin F."/>
        </authorList>
    </citation>
    <scope>NUCLEOTIDE SEQUENCE</scope>
    <source>
        <strain evidence="1">FP105234-sp</strain>
    </source>
</reference>
<organism evidence="1 2">
    <name type="scientific">Auriscalpium vulgare</name>
    <dbReference type="NCBI Taxonomy" id="40419"/>
    <lineage>
        <taxon>Eukaryota</taxon>
        <taxon>Fungi</taxon>
        <taxon>Dikarya</taxon>
        <taxon>Basidiomycota</taxon>
        <taxon>Agaricomycotina</taxon>
        <taxon>Agaricomycetes</taxon>
        <taxon>Russulales</taxon>
        <taxon>Auriscalpiaceae</taxon>
        <taxon>Auriscalpium</taxon>
    </lineage>
</organism>
<dbReference type="Proteomes" id="UP000814033">
    <property type="component" value="Unassembled WGS sequence"/>
</dbReference>
<protein>
    <submittedName>
        <fullName evidence="1">Uncharacterized protein</fullName>
    </submittedName>
</protein>
<comment type="caution">
    <text evidence="1">The sequence shown here is derived from an EMBL/GenBank/DDBJ whole genome shotgun (WGS) entry which is preliminary data.</text>
</comment>